<keyword evidence="1" id="KW-0732">Signal</keyword>
<organism evidence="2 3">
    <name type="scientific">Rugamonas rubra</name>
    <dbReference type="NCBI Taxonomy" id="758825"/>
    <lineage>
        <taxon>Bacteria</taxon>
        <taxon>Pseudomonadati</taxon>
        <taxon>Pseudomonadota</taxon>
        <taxon>Betaproteobacteria</taxon>
        <taxon>Burkholderiales</taxon>
        <taxon>Oxalobacteraceae</taxon>
        <taxon>Telluria group</taxon>
        <taxon>Rugamonas</taxon>
    </lineage>
</organism>
<evidence type="ECO:0000313" key="3">
    <source>
        <dbReference type="Proteomes" id="UP000199470"/>
    </source>
</evidence>
<feature type="signal peptide" evidence="1">
    <location>
        <begin position="1"/>
        <end position="23"/>
    </location>
</feature>
<dbReference type="CDD" id="cd08547">
    <property type="entry name" value="Type_II_cohesin"/>
    <property type="match status" value="1"/>
</dbReference>
<dbReference type="Proteomes" id="UP000199470">
    <property type="component" value="Unassembled WGS sequence"/>
</dbReference>
<evidence type="ECO:0000313" key="2">
    <source>
        <dbReference type="EMBL" id="SFL89263.1"/>
    </source>
</evidence>
<dbReference type="AlphaFoldDB" id="A0A1I4LEM2"/>
<dbReference type="EMBL" id="FOTW01000009">
    <property type="protein sequence ID" value="SFL89263.1"/>
    <property type="molecule type" value="Genomic_DNA"/>
</dbReference>
<gene>
    <name evidence="2" type="ORF">SAMN02982985_01905</name>
</gene>
<dbReference type="RefSeq" id="WP_139236378.1">
    <property type="nucleotide sequence ID" value="NZ_FOTW01000009.1"/>
</dbReference>
<proteinExistence type="predicted"/>
<dbReference type="NCBIfam" id="TIGR02595">
    <property type="entry name" value="PEP_CTERM"/>
    <property type="match status" value="1"/>
</dbReference>
<dbReference type="OrthoDB" id="8780722at2"/>
<protein>
    <submittedName>
        <fullName evidence="2">PEP-CTERM protein-sorting domain-containing protein</fullName>
    </submittedName>
</protein>
<reference evidence="2 3" key="1">
    <citation type="submission" date="2016-10" db="EMBL/GenBank/DDBJ databases">
        <authorList>
            <person name="de Groot N.N."/>
        </authorList>
    </citation>
    <scope>NUCLEOTIDE SEQUENCE [LARGE SCALE GENOMIC DNA]</scope>
    <source>
        <strain evidence="2 3">ATCC 43154</strain>
    </source>
</reference>
<name>A0A1I4LEM2_9BURK</name>
<evidence type="ECO:0000256" key="1">
    <source>
        <dbReference type="SAM" id="SignalP"/>
    </source>
</evidence>
<feature type="chain" id="PRO_5011756580" evidence="1">
    <location>
        <begin position="24"/>
        <end position="221"/>
    </location>
</feature>
<accession>A0A1I4LEM2</accession>
<sequence length="221" mass="22776">MKKICCAAMLWLLTLAWLPSARALSITLDPRGGFQVAPGGTLLLDINIDGLRSGGLNTELGAFQFDLLFDPTLFQFVAGLPSAFGSGLGVVGDPGSALGFVDLVAPGQLHLAEVSLLDGATLRAMQGDAFLLGTLAFNVTMPPPPVPPDTIIVADDILLGDAAGDRILGLANVNPQVILQVDEPGTLAALALGLAAMAGVRRRGHGAAPRRIMAPWRPGAV</sequence>
<dbReference type="InterPro" id="IPR013424">
    <property type="entry name" value="Ice-binding_C"/>
</dbReference>
<keyword evidence="3" id="KW-1185">Reference proteome</keyword>